<dbReference type="EMBL" id="CP022752">
    <property type="protein sequence ID" value="ASU79698.1"/>
    <property type="molecule type" value="Genomic_DNA"/>
</dbReference>
<dbReference type="InterPro" id="IPR012258">
    <property type="entry name" value="Acyl-CoA_oxidase"/>
</dbReference>
<keyword evidence="5" id="KW-0560">Oxidoreductase</keyword>
<feature type="domain" description="Acyl-CoA oxidase C-terminal" evidence="7">
    <location>
        <begin position="448"/>
        <end position="586"/>
    </location>
</feature>
<evidence type="ECO:0000256" key="2">
    <source>
        <dbReference type="ARBA" id="ARBA00006288"/>
    </source>
</evidence>
<dbReference type="GO" id="GO:0055088">
    <property type="term" value="P:lipid homeostasis"/>
    <property type="evidence" value="ECO:0007669"/>
    <property type="project" value="TreeGrafter"/>
</dbReference>
<protein>
    <recommendedName>
        <fullName evidence="11">Acyl-CoA oxidase</fullName>
    </recommendedName>
</protein>
<dbReference type="Gene3D" id="2.40.110.10">
    <property type="entry name" value="Butyryl-CoA Dehydrogenase, subunit A, domain 2"/>
    <property type="match status" value="1"/>
</dbReference>
<dbReference type="GO" id="GO:0071949">
    <property type="term" value="F:FAD binding"/>
    <property type="evidence" value="ECO:0007669"/>
    <property type="project" value="InterPro"/>
</dbReference>
<dbReference type="OrthoDB" id="1144545at2"/>
<dbReference type="RefSeq" id="WP_052428567.1">
    <property type="nucleotide sequence ID" value="NZ_CP022752.1"/>
</dbReference>
<dbReference type="Proteomes" id="UP000215043">
    <property type="component" value="Chromosome"/>
</dbReference>
<reference evidence="9 10" key="1">
    <citation type="submission" date="2017-08" db="EMBL/GenBank/DDBJ databases">
        <title>The complete genome sequence of moderately halophilic actinomycete Actinopolyspora erythraea YIM 90600, the producer of novel erythromycin, novel actinopolysporins A-C and tubercidin.</title>
        <authorList>
            <person name="Yin M."/>
            <person name="Tang S."/>
        </authorList>
    </citation>
    <scope>NUCLEOTIDE SEQUENCE [LARGE SCALE GENOMIC DNA]</scope>
    <source>
        <strain evidence="9 10">YIM 90600</strain>
    </source>
</reference>
<comment type="similarity">
    <text evidence="2">Belongs to the acyl-CoA oxidase family.</text>
</comment>
<dbReference type="SUPFAM" id="SSF56645">
    <property type="entry name" value="Acyl-CoA dehydrogenase NM domain-like"/>
    <property type="match status" value="1"/>
</dbReference>
<keyword evidence="4" id="KW-0274">FAD</keyword>
<dbReference type="Pfam" id="PF01756">
    <property type="entry name" value="ACOX"/>
    <property type="match status" value="1"/>
</dbReference>
<evidence type="ECO:0000256" key="4">
    <source>
        <dbReference type="ARBA" id="ARBA00022827"/>
    </source>
</evidence>
<proteinExistence type="inferred from homology"/>
<gene>
    <name evidence="9" type="ORF">CDG81_17075</name>
</gene>
<evidence type="ECO:0000313" key="10">
    <source>
        <dbReference type="Proteomes" id="UP000215043"/>
    </source>
</evidence>
<dbReference type="InterPro" id="IPR055060">
    <property type="entry name" value="ACOX_C_alpha1"/>
</dbReference>
<sequence>MTRTASHNAVVRELADLLHPRPRFHEPFRTACEDPLFAWHSGLTADERCELAYRRLRMLDQHGPGATTLVREPLRLFALQEWAAVVDPTTLSLAAIHYNLCQGTIRDLRGSGEHLEQCLDELARADSFGVFLATELAYGNNVAAMETRAVYDPESREYTLHTPGPRAVKFMPNTGLGVPKTGVVLARLISLGRDRGVFPFVVPIRDGAATPGVKIRALPEKPGLDLDNAVTAFDRARIPYENLLPGTHSSLAPDGRFHSDISPHQRFARAMGRVTPGKLGLAGGHVAAARAAVALTTRYSHQRRSSGKRGRACLMDHGGHRSAVLRELARVYATTFLVHEEQRRYAEHRDDVTGREQRIALTKAYATWSAAHTVTVCRERCGAQGLFSVNRIPEYIGLGHVTVTSEGDNSVVAIKAAQQIVLGVDHTHPPVPGVGPSDSDMLDPAWWYRLIIARKERLIAEARKSRGESSTSSFETWSALEPLLLEIAHVSATALALETMLRALGRAESPTARHCLHSLAGLEALDEIARSRGWYVLEGLMGEPEARNLPKALDELRDRIAPHSRELVEAFDVPQSVLRAPIGAEDYIESWSELAESVKPRDDGQARSRDQVRTRCTEPSK</sequence>
<evidence type="ECO:0008006" key="11">
    <source>
        <dbReference type="Google" id="ProtNLM"/>
    </source>
</evidence>
<evidence type="ECO:0000259" key="8">
    <source>
        <dbReference type="Pfam" id="PF22924"/>
    </source>
</evidence>
<dbReference type="Gene3D" id="1.20.140.10">
    <property type="entry name" value="Butyryl-CoA Dehydrogenase, subunit A, domain 3"/>
    <property type="match status" value="2"/>
</dbReference>
<dbReference type="GO" id="GO:0005504">
    <property type="term" value="F:fatty acid binding"/>
    <property type="evidence" value="ECO:0007669"/>
    <property type="project" value="TreeGrafter"/>
</dbReference>
<dbReference type="InterPro" id="IPR002655">
    <property type="entry name" value="Acyl-CoA_oxidase_C"/>
</dbReference>
<keyword evidence="3" id="KW-0285">Flavoprotein</keyword>
<organism evidence="9 10">
    <name type="scientific">Actinopolyspora erythraea</name>
    <dbReference type="NCBI Taxonomy" id="414996"/>
    <lineage>
        <taxon>Bacteria</taxon>
        <taxon>Bacillati</taxon>
        <taxon>Actinomycetota</taxon>
        <taxon>Actinomycetes</taxon>
        <taxon>Actinopolysporales</taxon>
        <taxon>Actinopolysporaceae</taxon>
        <taxon>Actinopolyspora</taxon>
    </lineage>
</organism>
<dbReference type="InterPro" id="IPR046373">
    <property type="entry name" value="Acyl-CoA_Oxase/DH_mid-dom_sf"/>
</dbReference>
<dbReference type="AlphaFoldDB" id="A0A223RUY3"/>
<comment type="cofactor">
    <cofactor evidence="1">
        <name>FAD</name>
        <dbReference type="ChEBI" id="CHEBI:57692"/>
    </cofactor>
</comment>
<dbReference type="GO" id="GO:0033540">
    <property type="term" value="P:fatty acid beta-oxidation using acyl-CoA oxidase"/>
    <property type="evidence" value="ECO:0007669"/>
    <property type="project" value="TreeGrafter"/>
</dbReference>
<accession>A0A223RUY3</accession>
<feature type="region of interest" description="Disordered" evidence="6">
    <location>
        <begin position="598"/>
        <end position="621"/>
    </location>
</feature>
<evidence type="ECO:0000256" key="3">
    <source>
        <dbReference type="ARBA" id="ARBA00022630"/>
    </source>
</evidence>
<dbReference type="SUPFAM" id="SSF47203">
    <property type="entry name" value="Acyl-CoA dehydrogenase C-terminal domain-like"/>
    <property type="match status" value="2"/>
</dbReference>
<evidence type="ECO:0000256" key="6">
    <source>
        <dbReference type="SAM" id="MobiDB-lite"/>
    </source>
</evidence>
<dbReference type="KEGG" id="aey:CDG81_17075"/>
<dbReference type="InterPro" id="IPR036250">
    <property type="entry name" value="AcylCo_DH-like_C"/>
</dbReference>
<dbReference type="PANTHER" id="PTHR10909:SF382">
    <property type="entry name" value="ACYL-COENZYME A OXIDASE"/>
    <property type="match status" value="1"/>
</dbReference>
<evidence type="ECO:0000313" key="9">
    <source>
        <dbReference type="EMBL" id="ASU79698.1"/>
    </source>
</evidence>
<dbReference type="Pfam" id="PF22924">
    <property type="entry name" value="ACOX_C_alpha1"/>
    <property type="match status" value="1"/>
</dbReference>
<evidence type="ECO:0000256" key="5">
    <source>
        <dbReference type="ARBA" id="ARBA00023002"/>
    </source>
</evidence>
<dbReference type="PANTHER" id="PTHR10909">
    <property type="entry name" value="ELECTRON TRANSPORT OXIDOREDUCTASE"/>
    <property type="match status" value="1"/>
</dbReference>
<feature type="domain" description="Acyl-CoA oxidase C-alpha1" evidence="8">
    <location>
        <begin position="280"/>
        <end position="420"/>
    </location>
</feature>
<name>A0A223RUY3_9ACTN</name>
<dbReference type="InterPro" id="IPR009100">
    <property type="entry name" value="AcylCoA_DH/oxidase_NM_dom_sf"/>
</dbReference>
<evidence type="ECO:0000259" key="7">
    <source>
        <dbReference type="Pfam" id="PF01756"/>
    </source>
</evidence>
<dbReference type="GO" id="GO:0003997">
    <property type="term" value="F:acyl-CoA oxidase activity"/>
    <property type="evidence" value="ECO:0007669"/>
    <property type="project" value="InterPro"/>
</dbReference>
<evidence type="ECO:0000256" key="1">
    <source>
        <dbReference type="ARBA" id="ARBA00001974"/>
    </source>
</evidence>